<sequence length="118" mass="13999">PLTYKNEIQALEQARTALSIRRKLKKSNLILRVTDKGHNFYIGSPIEFDKKVQKFFQDTNAFVILEENPFNEILDKVIQLLNSLHGKKLILRWQYNKMMPDRTKSELAHLYFNPKTHK</sequence>
<comment type="caution">
    <text evidence="1">The sequence shown here is derived from an EMBL/GenBank/DDBJ whole genome shotgun (WGS) entry which is preliminary data.</text>
</comment>
<gene>
    <name evidence="1" type="ORF">BYL167_LOCUS77650</name>
</gene>
<proteinExistence type="predicted"/>
<feature type="non-terminal residue" evidence="1">
    <location>
        <position position="118"/>
    </location>
</feature>
<evidence type="ECO:0000313" key="1">
    <source>
        <dbReference type="EMBL" id="CAF5172898.1"/>
    </source>
</evidence>
<protein>
    <submittedName>
        <fullName evidence="1">Uncharacterized protein</fullName>
    </submittedName>
</protein>
<dbReference type="Proteomes" id="UP000681967">
    <property type="component" value="Unassembled WGS sequence"/>
</dbReference>
<organism evidence="1 2">
    <name type="scientific">Rotaria magnacalcarata</name>
    <dbReference type="NCBI Taxonomy" id="392030"/>
    <lineage>
        <taxon>Eukaryota</taxon>
        <taxon>Metazoa</taxon>
        <taxon>Spiralia</taxon>
        <taxon>Gnathifera</taxon>
        <taxon>Rotifera</taxon>
        <taxon>Eurotatoria</taxon>
        <taxon>Bdelloidea</taxon>
        <taxon>Philodinida</taxon>
        <taxon>Philodinidae</taxon>
        <taxon>Rotaria</taxon>
    </lineage>
</organism>
<dbReference type="AlphaFoldDB" id="A0A8S3GZU1"/>
<evidence type="ECO:0000313" key="2">
    <source>
        <dbReference type="Proteomes" id="UP000681967"/>
    </source>
</evidence>
<feature type="non-terminal residue" evidence="1">
    <location>
        <position position="1"/>
    </location>
</feature>
<reference evidence="1" key="1">
    <citation type="submission" date="2021-02" db="EMBL/GenBank/DDBJ databases">
        <authorList>
            <person name="Nowell W R."/>
        </authorList>
    </citation>
    <scope>NUCLEOTIDE SEQUENCE</scope>
</reference>
<name>A0A8S3GZU1_9BILA</name>
<dbReference type="EMBL" id="CAJOBH010283543">
    <property type="protein sequence ID" value="CAF5172898.1"/>
    <property type="molecule type" value="Genomic_DNA"/>
</dbReference>
<accession>A0A8S3GZU1</accession>